<keyword evidence="11" id="KW-0449">Lipoprotein</keyword>
<dbReference type="PANTHER" id="PTHR35869">
    <property type="entry name" value="OUTER-MEMBRANE LIPOPROTEIN CARRIER PROTEIN"/>
    <property type="match status" value="1"/>
</dbReference>
<keyword evidence="9 10" id="KW-0143">Chaperone</keyword>
<dbReference type="NCBIfam" id="TIGR00547">
    <property type="entry name" value="lolA"/>
    <property type="match status" value="1"/>
</dbReference>
<dbReference type="Gene3D" id="2.50.20.10">
    <property type="entry name" value="Lipoprotein localisation LolA/LolB/LppX"/>
    <property type="match status" value="1"/>
</dbReference>
<evidence type="ECO:0000256" key="9">
    <source>
        <dbReference type="ARBA" id="ARBA00023186"/>
    </source>
</evidence>
<dbReference type="AlphaFoldDB" id="A0A6L2ZRW8"/>
<organism evidence="11 12">
    <name type="scientific">Candidatus Regiella insecticola</name>
    <dbReference type="NCBI Taxonomy" id="138073"/>
    <lineage>
        <taxon>Bacteria</taxon>
        <taxon>Pseudomonadati</taxon>
        <taxon>Pseudomonadota</taxon>
        <taxon>Gammaproteobacteria</taxon>
        <taxon>Enterobacterales</taxon>
        <taxon>Enterobacteriaceae</taxon>
        <taxon>aphid secondary symbionts</taxon>
        <taxon>Candidatus Regiella</taxon>
    </lineage>
</organism>
<evidence type="ECO:0000256" key="8">
    <source>
        <dbReference type="ARBA" id="ARBA00022927"/>
    </source>
</evidence>
<name>A0A6L2ZRW8_9ENTR</name>
<evidence type="ECO:0000256" key="5">
    <source>
        <dbReference type="ARBA" id="ARBA00022448"/>
    </source>
</evidence>
<evidence type="ECO:0000313" key="11">
    <source>
        <dbReference type="EMBL" id="GFN46938.1"/>
    </source>
</evidence>
<dbReference type="Proteomes" id="UP000504714">
    <property type="component" value="Unassembled WGS sequence"/>
</dbReference>
<keyword evidence="6" id="KW-0732">Signal</keyword>
<reference evidence="11 12" key="1">
    <citation type="submission" date="2020-06" db="EMBL/GenBank/DDBJ databases">
        <title>The genome sequence of Candidatus Regiella insecticola strain Tut.</title>
        <authorList>
            <person name="Nikoh N."/>
            <person name="Tsuchida T."/>
            <person name="Koga R."/>
            <person name="Oshima K."/>
            <person name="Hattori M."/>
            <person name="Fukatsu T."/>
        </authorList>
    </citation>
    <scope>NUCLEOTIDE SEQUENCE [LARGE SCALE GENOMIC DNA]</scope>
    <source>
        <strain evidence="11 12">Tut</strain>
    </source>
</reference>
<keyword evidence="5 10" id="KW-0813">Transport</keyword>
<evidence type="ECO:0000256" key="2">
    <source>
        <dbReference type="ARBA" id="ARBA00007615"/>
    </source>
</evidence>
<dbReference type="EMBL" id="BLXO01000006">
    <property type="protein sequence ID" value="GFN46938.1"/>
    <property type="molecule type" value="Genomic_DNA"/>
</dbReference>
<protein>
    <recommendedName>
        <fullName evidence="4 10">Outer-membrane lipoprotein carrier protein</fullName>
    </recommendedName>
</protein>
<sequence length="214" mass="24471">MKITKRGRALLCSGLFFCHAIVIGFMSTSVWADARQNLQTRLAKVNSFHATFSQQVTSAEGDLVQQGAGELWIKRPNLFNWHITSPDESVLISDGETLWFYTPLVEQASATWLKDATDNTPFILMTRNNLNDWMQYNVKQQNDDFELTPKKAKGNLEKFTISVTTSGMIKTFTLIEQSGQRSAYRLQDQKNTEVDMSRFTFTLPKEVTLDDQRQ</sequence>
<dbReference type="HAMAP" id="MF_00240">
    <property type="entry name" value="LolA"/>
    <property type="match status" value="1"/>
</dbReference>
<dbReference type="InterPro" id="IPR018323">
    <property type="entry name" value="OM_lipoprot_carrier_LolA_Pbac"/>
</dbReference>
<dbReference type="GO" id="GO:0042953">
    <property type="term" value="P:lipoprotein transport"/>
    <property type="evidence" value="ECO:0007669"/>
    <property type="project" value="InterPro"/>
</dbReference>
<comment type="similarity">
    <text evidence="2 10">Belongs to the LolA family.</text>
</comment>
<evidence type="ECO:0000256" key="10">
    <source>
        <dbReference type="HAMAP-Rule" id="MF_00240"/>
    </source>
</evidence>
<keyword evidence="8 10" id="KW-0653">Protein transport</keyword>
<dbReference type="CDD" id="cd16325">
    <property type="entry name" value="LolA"/>
    <property type="match status" value="1"/>
</dbReference>
<dbReference type="PANTHER" id="PTHR35869:SF1">
    <property type="entry name" value="OUTER-MEMBRANE LIPOPROTEIN CARRIER PROTEIN"/>
    <property type="match status" value="1"/>
</dbReference>
<dbReference type="Pfam" id="PF03548">
    <property type="entry name" value="LolA"/>
    <property type="match status" value="1"/>
</dbReference>
<comment type="subunit">
    <text evidence="3 10">Monomer.</text>
</comment>
<evidence type="ECO:0000256" key="1">
    <source>
        <dbReference type="ARBA" id="ARBA00004418"/>
    </source>
</evidence>
<evidence type="ECO:0000256" key="3">
    <source>
        <dbReference type="ARBA" id="ARBA00011245"/>
    </source>
</evidence>
<dbReference type="SUPFAM" id="SSF89392">
    <property type="entry name" value="Prokaryotic lipoproteins and lipoprotein localization factors"/>
    <property type="match status" value="1"/>
</dbReference>
<keyword evidence="7 10" id="KW-0574">Periplasm</keyword>
<comment type="caution">
    <text evidence="11">The sequence shown here is derived from an EMBL/GenBank/DDBJ whole genome shotgun (WGS) entry which is preliminary data.</text>
</comment>
<proteinExistence type="inferred from homology"/>
<comment type="function">
    <text evidence="10">Participates in the translocation of lipoproteins from the inner membrane to the outer membrane. Only forms a complex with a lipoprotein if the residue after the N-terminal Cys is not an aspartate (The Asp acts as a targeting signal to indicate that the lipoprotein should stay in the inner membrane).</text>
</comment>
<evidence type="ECO:0000256" key="4">
    <source>
        <dbReference type="ARBA" id="ARBA00014035"/>
    </source>
</evidence>
<evidence type="ECO:0000256" key="7">
    <source>
        <dbReference type="ARBA" id="ARBA00022764"/>
    </source>
</evidence>
<evidence type="ECO:0000256" key="6">
    <source>
        <dbReference type="ARBA" id="ARBA00022729"/>
    </source>
</evidence>
<comment type="subcellular location">
    <subcellularLocation>
        <location evidence="1 10">Periplasm</location>
    </subcellularLocation>
</comment>
<accession>A0A6L2ZRW8</accession>
<evidence type="ECO:0000313" key="12">
    <source>
        <dbReference type="Proteomes" id="UP000504714"/>
    </source>
</evidence>
<dbReference type="GO" id="GO:0044874">
    <property type="term" value="P:lipoprotein localization to outer membrane"/>
    <property type="evidence" value="ECO:0007669"/>
    <property type="project" value="UniProtKB-UniRule"/>
</dbReference>
<gene>
    <name evidence="10 11" type="primary">lolA</name>
    <name evidence="11" type="ORF">RINTU1_27630</name>
</gene>
<dbReference type="InterPro" id="IPR004564">
    <property type="entry name" value="OM_lipoprot_carrier_LolA-like"/>
</dbReference>
<dbReference type="GO" id="GO:0030288">
    <property type="term" value="C:outer membrane-bounded periplasmic space"/>
    <property type="evidence" value="ECO:0007669"/>
    <property type="project" value="TreeGrafter"/>
</dbReference>
<dbReference type="InterPro" id="IPR029046">
    <property type="entry name" value="LolA/LolB/LppX"/>
</dbReference>